<keyword evidence="10" id="KW-1185">Reference proteome</keyword>
<dbReference type="Pfam" id="PF03169">
    <property type="entry name" value="OPT"/>
    <property type="match status" value="1"/>
</dbReference>
<feature type="transmembrane region" description="Helical" evidence="8">
    <location>
        <begin position="290"/>
        <end position="317"/>
    </location>
</feature>
<dbReference type="NCBIfam" id="TIGR00728">
    <property type="entry name" value="OPT_sfam"/>
    <property type="match status" value="1"/>
</dbReference>
<keyword evidence="5 8" id="KW-1133">Transmembrane helix</keyword>
<feature type="transmembrane region" description="Helical" evidence="8">
    <location>
        <begin position="69"/>
        <end position="87"/>
    </location>
</feature>
<feature type="compositionally biased region" description="Polar residues" evidence="7">
    <location>
        <begin position="19"/>
        <end position="35"/>
    </location>
</feature>
<sequence>MSDYAHPRRSPPVEMIDMSETQSGGNNATDTSSSIAEEDQPAKVTFETDPFAPFGDVEPETGNILTLRALIVGCLCGALVNASNLYLGLKAGWTTSANIFGSIIGFAVIQPSVSYLSSRGYRSRRFGPQENNIVQTAATAAGGLSNVFVSAIPALYQLGLLTSPSKDFGRLVAITAAGGYFGLLSAAPLRKFFIFQVARELRLIFPSSSATAITIRGMHLAASGALEARQKMRTLAYTFTFALLLRVLSQYAIGMLWDWHIFTWVASMGFMADTAMAMESWGWFIEWTPAFIGSGMLVGLNVAISFVFGSILAWGVIGPYLVSHGLAFGKQTASADGLVSYFSLSAEFADARHPSPRYWLLWPGVACMVAAAFTELFCQWQIFWVAIRGLWRALKALRQNEYTYTVLEEEKESAREESIRLWMWLPGLAVTIVATCLITNLQFGMSVAETLLALILAFLLSLLAIHASGATDTVPLGSLTKVTQVILGGTTQGTTSIENAQRLNLLGGSLTNIGASQACDLMGDFRVGFLLGTSPRLQYAAQMIGTLVAALLAPIMFLIFATAYPCILSTDETEAAGDQRCEYQAPAVASWRAIVIAVTRPESPIPRSSQMFSVAMAVLASVMVLVKNFLWTGTWESMRVYCPNMVIIAMAFTLPATQYGTAMLMGAVIASIWKKKRPDAFEKYAYAVAAGFMAGEGIGGALNAILSGVGLDGARFGTTIGCPAGGC</sequence>
<dbReference type="PANTHER" id="PTHR31645">
    <property type="entry name" value="OLIGOPEPTIDE TRANSPORTER YGL114W-RELATED"/>
    <property type="match status" value="1"/>
</dbReference>
<feature type="transmembrane region" description="Helical" evidence="8">
    <location>
        <begin position="447"/>
        <end position="465"/>
    </location>
</feature>
<feature type="transmembrane region" description="Helical" evidence="8">
    <location>
        <begin position="611"/>
        <end position="633"/>
    </location>
</feature>
<keyword evidence="6 8" id="KW-0472">Membrane</keyword>
<dbReference type="AlphaFoldDB" id="A0A5N6ZFK9"/>
<dbReference type="PANTHER" id="PTHR31645:SF3">
    <property type="entry name" value="OLIGOPEPTIDE TRANSPORTER"/>
    <property type="match status" value="1"/>
</dbReference>
<dbReference type="InterPro" id="IPR004813">
    <property type="entry name" value="OPT"/>
</dbReference>
<evidence type="ECO:0000313" key="9">
    <source>
        <dbReference type="EMBL" id="KAE8356402.1"/>
    </source>
</evidence>
<reference evidence="10" key="1">
    <citation type="submission" date="2019-04" db="EMBL/GenBank/DDBJ databases">
        <title>Friends and foes A comparative genomics studyof 23 Aspergillus species from section Flavi.</title>
        <authorList>
            <consortium name="DOE Joint Genome Institute"/>
            <person name="Kjaerbolling I."/>
            <person name="Vesth T."/>
            <person name="Frisvad J.C."/>
            <person name="Nybo J.L."/>
            <person name="Theobald S."/>
            <person name="Kildgaard S."/>
            <person name="Isbrandt T."/>
            <person name="Kuo A."/>
            <person name="Sato A."/>
            <person name="Lyhne E.K."/>
            <person name="Kogle M.E."/>
            <person name="Wiebenga A."/>
            <person name="Kun R.S."/>
            <person name="Lubbers R.J."/>
            <person name="Makela M.R."/>
            <person name="Barry K."/>
            <person name="Chovatia M."/>
            <person name="Clum A."/>
            <person name="Daum C."/>
            <person name="Haridas S."/>
            <person name="He G."/>
            <person name="LaButti K."/>
            <person name="Lipzen A."/>
            <person name="Mondo S."/>
            <person name="Riley R."/>
            <person name="Salamov A."/>
            <person name="Simmons B.A."/>
            <person name="Magnuson J.K."/>
            <person name="Henrissat B."/>
            <person name="Mortensen U.H."/>
            <person name="Larsen T.O."/>
            <person name="Devries R.P."/>
            <person name="Grigoriev I.V."/>
            <person name="Machida M."/>
            <person name="Baker S.E."/>
            <person name="Andersen M.R."/>
        </authorList>
    </citation>
    <scope>NUCLEOTIDE SEQUENCE [LARGE SCALE GENOMIC DNA]</scope>
    <source>
        <strain evidence="10">CBS 553.77</strain>
    </source>
</reference>
<feature type="transmembrane region" description="Helical" evidence="8">
    <location>
        <begin position="259"/>
        <end position="278"/>
    </location>
</feature>
<evidence type="ECO:0000256" key="3">
    <source>
        <dbReference type="ARBA" id="ARBA00022448"/>
    </source>
</evidence>
<feature type="region of interest" description="Disordered" evidence="7">
    <location>
        <begin position="1"/>
        <end position="41"/>
    </location>
</feature>
<feature type="transmembrane region" description="Helical" evidence="8">
    <location>
        <begin position="421"/>
        <end position="441"/>
    </location>
</feature>
<accession>A0A5N6ZFK9</accession>
<evidence type="ECO:0000256" key="7">
    <source>
        <dbReference type="SAM" id="MobiDB-lite"/>
    </source>
</evidence>
<dbReference type="Proteomes" id="UP000327118">
    <property type="component" value="Unassembled WGS sequence"/>
</dbReference>
<feature type="transmembrane region" description="Helical" evidence="8">
    <location>
        <begin position="137"/>
        <end position="156"/>
    </location>
</feature>
<dbReference type="GO" id="GO:0035673">
    <property type="term" value="F:oligopeptide transmembrane transporter activity"/>
    <property type="evidence" value="ECO:0007669"/>
    <property type="project" value="InterPro"/>
</dbReference>
<gene>
    <name evidence="9" type="ORF">BDV28DRAFT_165046</name>
</gene>
<dbReference type="EMBL" id="ML739039">
    <property type="protein sequence ID" value="KAE8356402.1"/>
    <property type="molecule type" value="Genomic_DNA"/>
</dbReference>
<feature type="transmembrane region" description="Helical" evidence="8">
    <location>
        <begin position="360"/>
        <end position="387"/>
    </location>
</feature>
<comment type="similarity">
    <text evidence="2">Belongs to the oligopeptide OPT transporter family.</text>
</comment>
<feature type="transmembrane region" description="Helical" evidence="8">
    <location>
        <begin position="235"/>
        <end position="253"/>
    </location>
</feature>
<keyword evidence="3" id="KW-0813">Transport</keyword>
<feature type="transmembrane region" description="Helical" evidence="8">
    <location>
        <begin position="645"/>
        <end position="672"/>
    </location>
</feature>
<dbReference type="InterPro" id="IPR045035">
    <property type="entry name" value="YSL-like"/>
</dbReference>
<feature type="transmembrane region" description="Helical" evidence="8">
    <location>
        <begin position="544"/>
        <end position="563"/>
    </location>
</feature>
<name>A0A5N6ZFK9_9EURO</name>
<evidence type="ECO:0000256" key="6">
    <source>
        <dbReference type="ARBA" id="ARBA00023136"/>
    </source>
</evidence>
<evidence type="ECO:0000256" key="4">
    <source>
        <dbReference type="ARBA" id="ARBA00022692"/>
    </source>
</evidence>
<comment type="subcellular location">
    <subcellularLocation>
        <location evidence="1">Membrane</location>
        <topology evidence="1">Multi-pass membrane protein</topology>
    </subcellularLocation>
</comment>
<feature type="transmembrane region" description="Helical" evidence="8">
    <location>
        <begin position="99"/>
        <end position="116"/>
    </location>
</feature>
<evidence type="ECO:0000256" key="1">
    <source>
        <dbReference type="ARBA" id="ARBA00004141"/>
    </source>
</evidence>
<evidence type="ECO:0000313" key="10">
    <source>
        <dbReference type="Proteomes" id="UP000327118"/>
    </source>
</evidence>
<dbReference type="GO" id="GO:0000329">
    <property type="term" value="C:fungal-type vacuole membrane"/>
    <property type="evidence" value="ECO:0007669"/>
    <property type="project" value="TreeGrafter"/>
</dbReference>
<proteinExistence type="inferred from homology"/>
<protein>
    <submittedName>
        <fullName evidence="9">OPT oligopeptide transporter protein-domain-containing protein</fullName>
    </submittedName>
</protein>
<keyword evidence="4 8" id="KW-0812">Transmembrane</keyword>
<evidence type="ECO:0000256" key="2">
    <source>
        <dbReference type="ARBA" id="ARBA00008807"/>
    </source>
</evidence>
<dbReference type="OrthoDB" id="77405at2759"/>
<organism evidence="9 10">
    <name type="scientific">Aspergillus coremiiformis</name>
    <dbReference type="NCBI Taxonomy" id="138285"/>
    <lineage>
        <taxon>Eukaryota</taxon>
        <taxon>Fungi</taxon>
        <taxon>Dikarya</taxon>
        <taxon>Ascomycota</taxon>
        <taxon>Pezizomycotina</taxon>
        <taxon>Eurotiomycetes</taxon>
        <taxon>Eurotiomycetidae</taxon>
        <taxon>Eurotiales</taxon>
        <taxon>Aspergillaceae</taxon>
        <taxon>Aspergillus</taxon>
        <taxon>Aspergillus subgen. Circumdati</taxon>
    </lineage>
</organism>
<feature type="transmembrane region" description="Helical" evidence="8">
    <location>
        <begin position="684"/>
        <end position="706"/>
    </location>
</feature>
<evidence type="ECO:0000256" key="5">
    <source>
        <dbReference type="ARBA" id="ARBA00022989"/>
    </source>
</evidence>
<feature type="transmembrane region" description="Helical" evidence="8">
    <location>
        <begin position="168"/>
        <end position="189"/>
    </location>
</feature>
<evidence type="ECO:0000256" key="8">
    <source>
        <dbReference type="SAM" id="Phobius"/>
    </source>
</evidence>